<feature type="transmembrane region" description="Helical" evidence="10">
    <location>
        <begin position="230"/>
        <end position="250"/>
    </location>
</feature>
<dbReference type="Proteomes" id="UP000177701">
    <property type="component" value="Unassembled WGS sequence"/>
</dbReference>
<dbReference type="STRING" id="1797291.A2V47_02355"/>
<keyword evidence="6" id="KW-0029">Amino-acid transport</keyword>
<dbReference type="AlphaFoldDB" id="A0A1F5AAY8"/>
<comment type="similarity">
    <text evidence="9">Belongs to the binding-protein-dependent transport system permease family. LivHM subfamily.</text>
</comment>
<keyword evidence="5 10" id="KW-0812">Transmembrane</keyword>
<keyword evidence="2" id="KW-0813">Transport</keyword>
<dbReference type="PANTHER" id="PTHR11795">
    <property type="entry name" value="BRANCHED-CHAIN AMINO ACID TRANSPORT SYSTEM PERMEASE PROTEIN LIVH"/>
    <property type="match status" value="1"/>
</dbReference>
<gene>
    <name evidence="11" type="ORF">A2V47_02355</name>
</gene>
<feature type="transmembrane region" description="Helical" evidence="10">
    <location>
        <begin position="50"/>
        <end position="75"/>
    </location>
</feature>
<dbReference type="PANTHER" id="PTHR11795:SF371">
    <property type="entry name" value="HIGH-AFFINITY BRANCHED-CHAIN AMINO ACID TRANSPORT SYSTEM PERMEASE PROTEIN LIVH"/>
    <property type="match status" value="1"/>
</dbReference>
<feature type="transmembrane region" description="Helical" evidence="10">
    <location>
        <begin position="191"/>
        <end position="210"/>
    </location>
</feature>
<evidence type="ECO:0000256" key="1">
    <source>
        <dbReference type="ARBA" id="ARBA00004651"/>
    </source>
</evidence>
<evidence type="ECO:0000256" key="6">
    <source>
        <dbReference type="ARBA" id="ARBA00022970"/>
    </source>
</evidence>
<dbReference type="GO" id="GO:0015192">
    <property type="term" value="F:L-phenylalanine transmembrane transporter activity"/>
    <property type="evidence" value="ECO:0007669"/>
    <property type="project" value="TreeGrafter"/>
</dbReference>
<dbReference type="GO" id="GO:0005886">
    <property type="term" value="C:plasma membrane"/>
    <property type="evidence" value="ECO:0007669"/>
    <property type="project" value="UniProtKB-SubCell"/>
</dbReference>
<evidence type="ECO:0000256" key="7">
    <source>
        <dbReference type="ARBA" id="ARBA00022989"/>
    </source>
</evidence>
<reference evidence="11 12" key="1">
    <citation type="journal article" date="2016" name="Nat. Commun.">
        <title>Thousands of microbial genomes shed light on interconnected biogeochemical processes in an aquifer system.</title>
        <authorList>
            <person name="Anantharaman K."/>
            <person name="Brown C.T."/>
            <person name="Hug L.A."/>
            <person name="Sharon I."/>
            <person name="Castelle C.J."/>
            <person name="Probst A.J."/>
            <person name="Thomas B.C."/>
            <person name="Singh A."/>
            <person name="Wilkins M.J."/>
            <person name="Karaoz U."/>
            <person name="Brodie E.L."/>
            <person name="Williams K.H."/>
            <person name="Hubbard S.S."/>
            <person name="Banfield J.F."/>
        </authorList>
    </citation>
    <scope>NUCLEOTIDE SEQUENCE [LARGE SCALE GENOMIC DNA]</scope>
</reference>
<accession>A0A1F5AAY8</accession>
<sequence length="297" mass="32307">MSLNLFLQNVANGLSLGSLYALIAIGYTMVYGILRLINFAHGEIFMLAPYFLYFGVLIFHLPWWASIIAAIALTAMTGMLSERIAYKPLRDAPRISALISAIGVSFFLQNLAIVVFSGIPKSVHRPAFFTRLYRFGEIRIQSTLFASIIVSSIFLTLLLYVVYRTKTGLAMRAISTDIETSRLMAADVNKAISITFIIGSALAAVGGILWGLRFPQLFPTMGMIPGLKAFIAAVVGGIGNIPGAMLGGLILGMTEILFVAFLPAVSGYRDAFVFLILILILLFKPDGILGKKVQEKV</sequence>
<feature type="transmembrane region" description="Helical" evidence="10">
    <location>
        <begin position="140"/>
        <end position="163"/>
    </location>
</feature>
<protein>
    <submittedName>
        <fullName evidence="11">ABC transporter permease</fullName>
    </submittedName>
</protein>
<keyword evidence="8 10" id="KW-0472">Membrane</keyword>
<feature type="transmembrane region" description="Helical" evidence="10">
    <location>
        <begin position="95"/>
        <end position="119"/>
    </location>
</feature>
<dbReference type="GO" id="GO:0015808">
    <property type="term" value="P:L-alanine transport"/>
    <property type="evidence" value="ECO:0007669"/>
    <property type="project" value="TreeGrafter"/>
</dbReference>
<dbReference type="Pfam" id="PF02653">
    <property type="entry name" value="BPD_transp_2"/>
    <property type="match status" value="1"/>
</dbReference>
<keyword evidence="7 10" id="KW-1133">Transmembrane helix</keyword>
<dbReference type="InterPro" id="IPR001851">
    <property type="entry name" value="ABC_transp_permease"/>
</dbReference>
<evidence type="ECO:0000256" key="5">
    <source>
        <dbReference type="ARBA" id="ARBA00022692"/>
    </source>
</evidence>
<organism evidence="11 12">
    <name type="scientific">Candidatus Sediminicultor quintus</name>
    <dbReference type="NCBI Taxonomy" id="1797291"/>
    <lineage>
        <taxon>Bacteria</taxon>
        <taxon>Pseudomonadati</taxon>
        <taxon>Atribacterota</taxon>
        <taxon>Candidatus Phoenicimicrobiia</taxon>
        <taxon>Candidatus Pheonicimicrobiales</taxon>
        <taxon>Candidatus Phoenicimicrobiaceae</taxon>
        <taxon>Candidatus Sediminicultor</taxon>
    </lineage>
</organism>
<feature type="transmembrane region" description="Helical" evidence="10">
    <location>
        <begin position="20"/>
        <end position="38"/>
    </location>
</feature>
<dbReference type="GO" id="GO:0005304">
    <property type="term" value="F:L-valine transmembrane transporter activity"/>
    <property type="evidence" value="ECO:0007669"/>
    <property type="project" value="TreeGrafter"/>
</dbReference>
<evidence type="ECO:0000313" key="12">
    <source>
        <dbReference type="Proteomes" id="UP000177701"/>
    </source>
</evidence>
<dbReference type="GO" id="GO:0042941">
    <property type="term" value="P:D-alanine transmembrane transport"/>
    <property type="evidence" value="ECO:0007669"/>
    <property type="project" value="TreeGrafter"/>
</dbReference>
<evidence type="ECO:0000256" key="4">
    <source>
        <dbReference type="ARBA" id="ARBA00022519"/>
    </source>
</evidence>
<dbReference type="GO" id="GO:0015190">
    <property type="term" value="F:L-leucine transmembrane transporter activity"/>
    <property type="evidence" value="ECO:0007669"/>
    <property type="project" value="TreeGrafter"/>
</dbReference>
<keyword evidence="4" id="KW-0997">Cell inner membrane</keyword>
<keyword evidence="3" id="KW-1003">Cell membrane</keyword>
<comment type="caution">
    <text evidence="11">The sequence shown here is derived from an EMBL/GenBank/DDBJ whole genome shotgun (WGS) entry which is preliminary data.</text>
</comment>
<dbReference type="GO" id="GO:1903806">
    <property type="term" value="P:L-isoleucine import across plasma membrane"/>
    <property type="evidence" value="ECO:0007669"/>
    <property type="project" value="TreeGrafter"/>
</dbReference>
<comment type="subcellular location">
    <subcellularLocation>
        <location evidence="1">Cell membrane</location>
        <topology evidence="1">Multi-pass membrane protein</topology>
    </subcellularLocation>
</comment>
<evidence type="ECO:0000313" key="11">
    <source>
        <dbReference type="EMBL" id="OGD15017.1"/>
    </source>
</evidence>
<dbReference type="CDD" id="cd06582">
    <property type="entry name" value="TM_PBP1_LivH_like"/>
    <property type="match status" value="1"/>
</dbReference>
<name>A0A1F5AAY8_9BACT</name>
<proteinExistence type="inferred from homology"/>
<dbReference type="EMBL" id="MEYH01000070">
    <property type="protein sequence ID" value="OGD15017.1"/>
    <property type="molecule type" value="Genomic_DNA"/>
</dbReference>
<evidence type="ECO:0000256" key="3">
    <source>
        <dbReference type="ARBA" id="ARBA00022475"/>
    </source>
</evidence>
<feature type="transmembrane region" description="Helical" evidence="10">
    <location>
        <begin position="256"/>
        <end position="283"/>
    </location>
</feature>
<evidence type="ECO:0000256" key="9">
    <source>
        <dbReference type="ARBA" id="ARBA00037998"/>
    </source>
</evidence>
<dbReference type="GO" id="GO:0015188">
    <property type="term" value="F:L-isoleucine transmembrane transporter activity"/>
    <property type="evidence" value="ECO:0007669"/>
    <property type="project" value="TreeGrafter"/>
</dbReference>
<evidence type="ECO:0000256" key="2">
    <source>
        <dbReference type="ARBA" id="ARBA00022448"/>
    </source>
</evidence>
<evidence type="ECO:0000256" key="10">
    <source>
        <dbReference type="SAM" id="Phobius"/>
    </source>
</evidence>
<evidence type="ECO:0000256" key="8">
    <source>
        <dbReference type="ARBA" id="ARBA00023136"/>
    </source>
</evidence>
<dbReference type="InterPro" id="IPR052157">
    <property type="entry name" value="BCAA_transport_permease"/>
</dbReference>